<dbReference type="EC" id="1.2.7.11" evidence="2"/>
<organism evidence="7 8">
    <name type="scientific">Zestosphaera tikiterensis</name>
    <dbReference type="NCBI Taxonomy" id="1973259"/>
    <lineage>
        <taxon>Archaea</taxon>
        <taxon>Thermoproteota</taxon>
        <taxon>Thermoprotei</taxon>
        <taxon>Desulfurococcales</taxon>
        <taxon>Desulfurococcaceae</taxon>
        <taxon>Zestosphaera</taxon>
    </lineage>
</organism>
<evidence type="ECO:0000256" key="4">
    <source>
        <dbReference type="ARBA" id="ARBA00048893"/>
    </source>
</evidence>
<comment type="subunit">
    <text evidence="1">Heterodimer composed of an alpha and a beta subunit.</text>
</comment>
<comment type="catalytic activity">
    <reaction evidence="4">
        <text>a 2-oxocarboxylate + 2 oxidized [2Fe-2S]-[ferredoxin] + CoA = an acyl-CoA + 2 reduced [2Fe-2S]-[ferredoxin] + CO2 + H(+)</text>
        <dbReference type="Rhea" id="RHEA:42316"/>
        <dbReference type="Rhea" id="RHEA-COMP:10000"/>
        <dbReference type="Rhea" id="RHEA-COMP:10001"/>
        <dbReference type="ChEBI" id="CHEBI:15378"/>
        <dbReference type="ChEBI" id="CHEBI:16526"/>
        <dbReference type="ChEBI" id="CHEBI:33737"/>
        <dbReference type="ChEBI" id="CHEBI:33738"/>
        <dbReference type="ChEBI" id="CHEBI:35179"/>
        <dbReference type="ChEBI" id="CHEBI:57287"/>
        <dbReference type="ChEBI" id="CHEBI:58342"/>
        <dbReference type="EC" id="1.2.7.11"/>
    </reaction>
</comment>
<proteinExistence type="predicted"/>
<reference evidence="7" key="1">
    <citation type="submission" date="2017-04" db="EMBL/GenBank/DDBJ databases">
        <authorList>
            <person name="Afonso C.L."/>
            <person name="Miller P.J."/>
            <person name="Scott M.A."/>
            <person name="Spackman E."/>
            <person name="Goraichik I."/>
            <person name="Dimitrov K.M."/>
            <person name="Suarez D.L."/>
            <person name="Swayne D.E."/>
        </authorList>
    </citation>
    <scope>NUCLEOTIDE SEQUENCE</scope>
    <source>
        <strain evidence="7">NZ3</strain>
    </source>
</reference>
<dbReference type="Pfam" id="PF01855">
    <property type="entry name" value="POR_N"/>
    <property type="match status" value="1"/>
</dbReference>
<dbReference type="InterPro" id="IPR009014">
    <property type="entry name" value="Transketo_C/PFOR_II"/>
</dbReference>
<dbReference type="InterPro" id="IPR029061">
    <property type="entry name" value="THDP-binding"/>
</dbReference>
<dbReference type="GO" id="GO:0019164">
    <property type="term" value="F:pyruvate synthase activity"/>
    <property type="evidence" value="ECO:0007669"/>
    <property type="project" value="UniProtKB-ARBA"/>
</dbReference>
<gene>
    <name evidence="7" type="ORF">B7O98_05120</name>
</gene>
<dbReference type="Proteomes" id="UP000244093">
    <property type="component" value="Unassembled WGS sequence"/>
</dbReference>
<protein>
    <recommendedName>
        <fullName evidence="2">2-oxoacid oxidoreductase (ferredoxin)</fullName>
        <ecNumber evidence="2">1.2.7.11</ecNumber>
    </recommendedName>
</protein>
<dbReference type="AlphaFoldDB" id="A0A2R7Y617"/>
<dbReference type="InterPro" id="IPR033412">
    <property type="entry name" value="PFOR_II"/>
</dbReference>
<dbReference type="EMBL" id="NBVN01000003">
    <property type="protein sequence ID" value="PUA32819.1"/>
    <property type="molecule type" value="Genomic_DNA"/>
</dbReference>
<evidence type="ECO:0000256" key="1">
    <source>
        <dbReference type="ARBA" id="ARBA00011631"/>
    </source>
</evidence>
<dbReference type="GO" id="GO:0018491">
    <property type="term" value="F:2-oxobutyrate synthase activity"/>
    <property type="evidence" value="ECO:0007669"/>
    <property type="project" value="UniProtKB-ARBA"/>
</dbReference>
<dbReference type="PANTHER" id="PTHR32154">
    <property type="entry name" value="PYRUVATE-FLAVODOXIN OXIDOREDUCTASE-RELATED"/>
    <property type="match status" value="1"/>
</dbReference>
<dbReference type="PANTHER" id="PTHR32154:SF14">
    <property type="entry name" value="2-OXOGLUTARATE SYNTHASE SUBUNIT KORA"/>
    <property type="match status" value="1"/>
</dbReference>
<dbReference type="InterPro" id="IPR002880">
    <property type="entry name" value="Pyrv_Fd/Flavodoxin_OxRdtase_N"/>
</dbReference>
<dbReference type="SUPFAM" id="SSF52518">
    <property type="entry name" value="Thiamin diphosphate-binding fold (THDP-binding)"/>
    <property type="match status" value="1"/>
</dbReference>
<name>A0A2R7Y617_9CREN</name>
<reference evidence="7" key="2">
    <citation type="journal article" date="2018" name="Syst. Appl. Microbiol.">
        <title>A new symbiotic nanoarchaeote (Candidatus Nanoclepta minutus) and its host (Zestosphaera tikiterensis gen. nov., sp. nov.) from a New Zealand hot spring.</title>
        <authorList>
            <person name="St John E."/>
            <person name="Liu Y."/>
            <person name="Podar M."/>
            <person name="Stott M.B."/>
            <person name="Meneghin J."/>
            <person name="Chen Z."/>
            <person name="Lagutin K."/>
            <person name="Mitchell K."/>
            <person name="Reysenbach A.L."/>
        </authorList>
    </citation>
    <scope>NUCLEOTIDE SEQUENCE [LARGE SCALE GENOMIC DNA]</scope>
    <source>
        <strain evidence="7">NZ3</strain>
    </source>
</reference>
<dbReference type="SUPFAM" id="SSF52922">
    <property type="entry name" value="TK C-terminal domain-like"/>
    <property type="match status" value="1"/>
</dbReference>
<sequence>MKLEFMSGNMAIAEGAITAGMRFFAGYPITPASDIMEYLAEVLPEKGGLVVQYEDEIASINAALGASWAGVKSMTATSGPGFSLMVEALSLAAITETPVVVADIMRAGPSTGVPTKTSQSDVFQVRYAPHGEHLIPALAPWSVQEAYDLTIKAFNISELVRTPVILLSDAVVAHMWESAIIKDVNEVEIVNRKKPSTPPNEYMPYKPDEDLIPPMANFGEGYKVLVESLAHDERGYYRQSNDVYRKLIWRLINKVKRHIDKIYDYETYYLNNETEYLIISYGSTARSALAAVRDLRRKGVKVGMFRPKTLWPTKEEVIKEVTKDVKKVFVVENNTGKMVAEFERYIKKAEVVSIPILSLDIPTPEEILEVVSSWL</sequence>
<dbReference type="FunFam" id="3.40.50.970:FF:000022">
    <property type="entry name" value="2-oxoglutarate ferredoxin oxidoreductase alpha subunit"/>
    <property type="match status" value="1"/>
</dbReference>
<evidence type="ECO:0000256" key="3">
    <source>
        <dbReference type="ARBA" id="ARBA00023002"/>
    </source>
</evidence>
<evidence type="ECO:0000256" key="2">
    <source>
        <dbReference type="ARBA" id="ARBA00012691"/>
    </source>
</evidence>
<evidence type="ECO:0000259" key="5">
    <source>
        <dbReference type="Pfam" id="PF01855"/>
    </source>
</evidence>
<keyword evidence="3" id="KW-0560">Oxidoreductase</keyword>
<accession>A0A2R7Y617</accession>
<feature type="domain" description="Pyruvate flavodoxin/ferredoxin oxidoreductase pyrimidine binding" evidence="5">
    <location>
        <begin position="14"/>
        <end position="236"/>
    </location>
</feature>
<comment type="caution">
    <text evidence="7">The sequence shown here is derived from an EMBL/GenBank/DDBJ whole genome shotgun (WGS) entry which is preliminary data.</text>
</comment>
<dbReference type="InterPro" id="IPR050722">
    <property type="entry name" value="Pyruvate:ferred/Flavod_OxRd"/>
</dbReference>
<dbReference type="GO" id="GO:0006979">
    <property type="term" value="P:response to oxidative stress"/>
    <property type="evidence" value="ECO:0007669"/>
    <property type="project" value="TreeGrafter"/>
</dbReference>
<dbReference type="Gene3D" id="3.40.50.970">
    <property type="match status" value="1"/>
</dbReference>
<evidence type="ECO:0000259" key="6">
    <source>
        <dbReference type="Pfam" id="PF17147"/>
    </source>
</evidence>
<dbReference type="Pfam" id="PF17147">
    <property type="entry name" value="PFOR_II"/>
    <property type="match status" value="1"/>
</dbReference>
<feature type="domain" description="Pyruvate:ferredoxin oxidoreductase core" evidence="6">
    <location>
        <begin position="275"/>
        <end position="352"/>
    </location>
</feature>
<dbReference type="CDD" id="cd07034">
    <property type="entry name" value="TPP_PYR_PFOR_IOR-alpha_like"/>
    <property type="match status" value="1"/>
</dbReference>
<dbReference type="NCBIfam" id="NF006412">
    <property type="entry name" value="PRK08659.1"/>
    <property type="match status" value="1"/>
</dbReference>
<dbReference type="Gene3D" id="3.40.50.920">
    <property type="match status" value="1"/>
</dbReference>
<evidence type="ECO:0000313" key="8">
    <source>
        <dbReference type="Proteomes" id="UP000244093"/>
    </source>
</evidence>
<evidence type="ECO:0000313" key="7">
    <source>
        <dbReference type="EMBL" id="PUA32819.1"/>
    </source>
</evidence>